<feature type="domain" description="F-box" evidence="2">
    <location>
        <begin position="5"/>
        <end position="50"/>
    </location>
</feature>
<organism evidence="3 4">
    <name type="scientific">Apiospora kogelbergensis</name>
    <dbReference type="NCBI Taxonomy" id="1337665"/>
    <lineage>
        <taxon>Eukaryota</taxon>
        <taxon>Fungi</taxon>
        <taxon>Dikarya</taxon>
        <taxon>Ascomycota</taxon>
        <taxon>Pezizomycotina</taxon>
        <taxon>Sordariomycetes</taxon>
        <taxon>Xylariomycetidae</taxon>
        <taxon>Amphisphaeriales</taxon>
        <taxon>Apiosporaceae</taxon>
        <taxon>Apiospora</taxon>
    </lineage>
</organism>
<dbReference type="InterPro" id="IPR046676">
    <property type="entry name" value="DUF6546"/>
</dbReference>
<name>A0AAW0RE27_9PEZI</name>
<evidence type="ECO:0000256" key="1">
    <source>
        <dbReference type="SAM" id="MobiDB-lite"/>
    </source>
</evidence>
<dbReference type="Proteomes" id="UP001392437">
    <property type="component" value="Unassembled WGS sequence"/>
</dbReference>
<dbReference type="Pfam" id="PF20183">
    <property type="entry name" value="DUF6546"/>
    <property type="match status" value="1"/>
</dbReference>
<proteinExistence type="predicted"/>
<gene>
    <name evidence="3" type="ORF">PG999_001360</name>
</gene>
<evidence type="ECO:0000259" key="2">
    <source>
        <dbReference type="PROSITE" id="PS50181"/>
    </source>
</evidence>
<comment type="caution">
    <text evidence="3">The sequence shown here is derived from an EMBL/GenBank/DDBJ whole genome shotgun (WGS) entry which is preliminary data.</text>
</comment>
<dbReference type="CDD" id="cd09917">
    <property type="entry name" value="F-box_SF"/>
    <property type="match status" value="1"/>
</dbReference>
<protein>
    <recommendedName>
        <fullName evidence="2">F-box domain-containing protein</fullName>
    </recommendedName>
</protein>
<sequence length="600" mass="68701">MPTKTTLRERLPFEIILQVLELIDASERPTCAAVCKSWQAFVERSTFDTLTLEPKDLKYFAKLMLADSRRRDILQHVTFCVPHNISVRFSEGLREMGARERSRNIKQSKKDNEKFREAIFQLFTTLSLFNDTESTFTLDLISGGFDENNVVSKRWIQHQGLTRWENSTLHANPKLSRKAKNNRKSAPRVVFHKDRDAQGPAVTINDPAGFNNMDWESFSITSNGHGPIYNTLPVVKAVTEFQISCQNLTHIGDISRSMMLRSLPGLKSVAFEKRHEDWPSEFRTLLFGLNMFGAMMPNWSQSLKSICLYEFPSDLDLDDEVDFTIQPSAPANMDTATALGWHNDSVDLMEFPVGDWRTVMRKLRRDILPKHVALRSQGMEELGLCNVIDGRQFFAAFDNNTPLPVWPELRILTLTASLLPKGLDEVGDVDHRAESESVSALLRRVADFVPQMPKLQILEIHEANSADAALFRFSALDNRYTAQWISTWKEPLVDDDVRAVWEAIPMDDGHAQIEFLPDQLDVGTQGPMDFIATHLLTRFRVLGPDTLGDMLEIEEEDWGDIESETEGEEEEEEEEEEIEQEEEEIEQEEEMEQEGEMEKI</sequence>
<dbReference type="SMART" id="SM00256">
    <property type="entry name" value="FBOX"/>
    <property type="match status" value="1"/>
</dbReference>
<evidence type="ECO:0000313" key="3">
    <source>
        <dbReference type="EMBL" id="KAK8133187.1"/>
    </source>
</evidence>
<accession>A0AAW0RE27</accession>
<keyword evidence="4" id="KW-1185">Reference proteome</keyword>
<dbReference type="Pfam" id="PF00646">
    <property type="entry name" value="F-box"/>
    <property type="match status" value="1"/>
</dbReference>
<dbReference type="Gene3D" id="1.20.1280.50">
    <property type="match status" value="1"/>
</dbReference>
<dbReference type="InterPro" id="IPR001810">
    <property type="entry name" value="F-box_dom"/>
</dbReference>
<evidence type="ECO:0000313" key="4">
    <source>
        <dbReference type="Proteomes" id="UP001392437"/>
    </source>
</evidence>
<dbReference type="PROSITE" id="PS50181">
    <property type="entry name" value="FBOX"/>
    <property type="match status" value="1"/>
</dbReference>
<feature type="region of interest" description="Disordered" evidence="1">
    <location>
        <begin position="553"/>
        <end position="600"/>
    </location>
</feature>
<dbReference type="SUPFAM" id="SSF81383">
    <property type="entry name" value="F-box domain"/>
    <property type="match status" value="1"/>
</dbReference>
<reference evidence="3 4" key="1">
    <citation type="submission" date="2023-01" db="EMBL/GenBank/DDBJ databases">
        <title>Analysis of 21 Apiospora genomes using comparative genomics revels a genus with tremendous synthesis potential of carbohydrate active enzymes and secondary metabolites.</title>
        <authorList>
            <person name="Sorensen T."/>
        </authorList>
    </citation>
    <scope>NUCLEOTIDE SEQUENCE [LARGE SCALE GENOMIC DNA]</scope>
    <source>
        <strain evidence="3 4">CBS 117206</strain>
    </source>
</reference>
<dbReference type="AlphaFoldDB" id="A0AAW0RE27"/>
<dbReference type="InterPro" id="IPR036047">
    <property type="entry name" value="F-box-like_dom_sf"/>
</dbReference>
<dbReference type="EMBL" id="JAQQWP010000001">
    <property type="protein sequence ID" value="KAK8133187.1"/>
    <property type="molecule type" value="Genomic_DNA"/>
</dbReference>